<evidence type="ECO:0000256" key="5">
    <source>
        <dbReference type="SAM" id="MobiDB-lite"/>
    </source>
</evidence>
<feature type="transmembrane region" description="Helical" evidence="6">
    <location>
        <begin position="116"/>
        <end position="132"/>
    </location>
</feature>
<evidence type="ECO:0000256" key="4">
    <source>
        <dbReference type="ARBA" id="ARBA00023136"/>
    </source>
</evidence>
<feature type="transmembrane region" description="Helical" evidence="6">
    <location>
        <begin position="45"/>
        <end position="67"/>
    </location>
</feature>
<sequence length="592" mass="63670">MKAFLMIILPPLVLLPLLGIDDEEPDIGRTAYMMGIMAAYWTSEALPIAVTSLLPVVMLPLMGVLPAEHVCQQYFKDNNFLFFGGLVVAASLEAVHMHQRIALRVLLLFGTRPHQLLFGFMVGTAFLSMWMNNTATTAMMMPIAEAVLGQLESIAESDGASTTNARLIKYLGKALMLGVAWAANIGGMATLTGTGPNIVLAGGYDALFPESEPLSFATWIGFAAPISALLVLAAWAMLMLAYVPRSTRQAYDADYTRMVIARQYSELGPISWRELQVFCAFVTLALAWITRHPGFCSGWDVFFEPGYVTDGTTAVTITVLLFALPGEPPKWCLWLHSWGTRAVEHVRSLWSPAQTIPAESEEVEVGSVNLQIRKRKPQGLADGMQRSDQIASDTKTEGTAVAAGEETPTRLLTWPDIQSRVPWGVLLLLGGGFALADACLVSGLSAKLGEHLEWLEPLPLTIALLMLMLITAAVTSVASNVATASIFVPVVATLAQSMEVHPLYLLIPVTLTTSLAFVLPVSTPPNALAFASGRLTVVDMAPLGFALGLVGVALVILATNTTGTLFFGLGEFPAWAIPNAEPARQPDVDTHH</sequence>
<keyword evidence="2 6" id="KW-0812">Transmembrane</keyword>
<feature type="transmembrane region" description="Helical" evidence="6">
    <location>
        <begin position="174"/>
        <end position="199"/>
    </location>
</feature>
<evidence type="ECO:0000313" key="8">
    <source>
        <dbReference type="EMBL" id="CAE0757807.1"/>
    </source>
</evidence>
<keyword evidence="4 6" id="KW-0472">Membrane</keyword>
<evidence type="ECO:0000256" key="2">
    <source>
        <dbReference type="ARBA" id="ARBA00022692"/>
    </source>
</evidence>
<dbReference type="PANTHER" id="PTHR10283">
    <property type="entry name" value="SOLUTE CARRIER FAMILY 13 MEMBER"/>
    <property type="match status" value="1"/>
</dbReference>
<dbReference type="EMBL" id="HBIZ01016744">
    <property type="protein sequence ID" value="CAE0757807.1"/>
    <property type="molecule type" value="Transcribed_RNA"/>
</dbReference>
<feature type="transmembrane region" description="Helical" evidence="6">
    <location>
        <begin position="79"/>
        <end position="96"/>
    </location>
</feature>
<name>A0A7S4EWX3_CHRCT</name>
<feature type="chain" id="PRO_5030521873" description="Citrate transporter-like domain-containing protein" evidence="7">
    <location>
        <begin position="20"/>
        <end position="592"/>
    </location>
</feature>
<keyword evidence="7" id="KW-0732">Signal</keyword>
<evidence type="ECO:0000256" key="3">
    <source>
        <dbReference type="ARBA" id="ARBA00022989"/>
    </source>
</evidence>
<feature type="transmembrane region" description="Helical" evidence="6">
    <location>
        <begin position="543"/>
        <end position="569"/>
    </location>
</feature>
<dbReference type="Pfam" id="PF00939">
    <property type="entry name" value="Na_sulph_symp"/>
    <property type="match status" value="1"/>
</dbReference>
<protein>
    <recommendedName>
        <fullName evidence="9">Citrate transporter-like domain-containing protein</fullName>
    </recommendedName>
</protein>
<feature type="signal peptide" evidence="7">
    <location>
        <begin position="1"/>
        <end position="19"/>
    </location>
</feature>
<evidence type="ECO:0008006" key="9">
    <source>
        <dbReference type="Google" id="ProtNLM"/>
    </source>
</evidence>
<dbReference type="GO" id="GO:0015556">
    <property type="term" value="F:C4-dicarboxylate transmembrane transporter activity"/>
    <property type="evidence" value="ECO:0007669"/>
    <property type="project" value="UniProtKB-ARBA"/>
</dbReference>
<evidence type="ECO:0000256" key="6">
    <source>
        <dbReference type="SAM" id="Phobius"/>
    </source>
</evidence>
<dbReference type="AlphaFoldDB" id="A0A7S4EWX3"/>
<accession>A0A7S4EWX3</accession>
<evidence type="ECO:0000256" key="7">
    <source>
        <dbReference type="SAM" id="SignalP"/>
    </source>
</evidence>
<feature type="transmembrane region" description="Helical" evidence="6">
    <location>
        <begin position="425"/>
        <end position="446"/>
    </location>
</feature>
<gene>
    <name evidence="8" type="ORF">PCAR00345_LOCUS10401</name>
</gene>
<feature type="region of interest" description="Disordered" evidence="5">
    <location>
        <begin position="380"/>
        <end position="400"/>
    </location>
</feature>
<dbReference type="GO" id="GO:0005310">
    <property type="term" value="F:dicarboxylic acid transmembrane transporter activity"/>
    <property type="evidence" value="ECO:0007669"/>
    <property type="project" value="UniProtKB-ARBA"/>
</dbReference>
<organism evidence="8">
    <name type="scientific">Chrysotila carterae</name>
    <name type="common">Marine alga</name>
    <name type="synonym">Syracosphaera carterae</name>
    <dbReference type="NCBI Taxonomy" id="13221"/>
    <lineage>
        <taxon>Eukaryota</taxon>
        <taxon>Haptista</taxon>
        <taxon>Haptophyta</taxon>
        <taxon>Prymnesiophyceae</taxon>
        <taxon>Isochrysidales</taxon>
        <taxon>Isochrysidaceae</taxon>
        <taxon>Chrysotila</taxon>
    </lineage>
</organism>
<proteinExistence type="predicted"/>
<keyword evidence="3 6" id="KW-1133">Transmembrane helix</keyword>
<feature type="transmembrane region" description="Helical" evidence="6">
    <location>
        <begin position="219"/>
        <end position="243"/>
    </location>
</feature>
<evidence type="ECO:0000256" key="1">
    <source>
        <dbReference type="ARBA" id="ARBA00004141"/>
    </source>
</evidence>
<feature type="transmembrane region" description="Helical" evidence="6">
    <location>
        <begin position="458"/>
        <end position="491"/>
    </location>
</feature>
<reference evidence="8" key="1">
    <citation type="submission" date="2021-01" db="EMBL/GenBank/DDBJ databases">
        <authorList>
            <person name="Corre E."/>
            <person name="Pelletier E."/>
            <person name="Niang G."/>
            <person name="Scheremetjew M."/>
            <person name="Finn R."/>
            <person name="Kale V."/>
            <person name="Holt S."/>
            <person name="Cochrane G."/>
            <person name="Meng A."/>
            <person name="Brown T."/>
            <person name="Cohen L."/>
        </authorList>
    </citation>
    <scope>NUCLEOTIDE SEQUENCE</scope>
    <source>
        <strain evidence="8">CCMP645</strain>
    </source>
</reference>
<feature type="transmembrane region" description="Helical" evidence="6">
    <location>
        <begin position="503"/>
        <end position="523"/>
    </location>
</feature>
<comment type="subcellular location">
    <subcellularLocation>
        <location evidence="1">Membrane</location>
        <topology evidence="1">Multi-pass membrane protein</topology>
    </subcellularLocation>
</comment>
<dbReference type="PANTHER" id="PTHR10283:SF82">
    <property type="entry name" value="SOLUTE CARRIER FAMILY 13 MEMBER 2"/>
    <property type="match status" value="1"/>
</dbReference>
<dbReference type="GO" id="GO:0005886">
    <property type="term" value="C:plasma membrane"/>
    <property type="evidence" value="ECO:0007669"/>
    <property type="project" value="TreeGrafter"/>
</dbReference>
<dbReference type="InterPro" id="IPR001898">
    <property type="entry name" value="SLC13A/DASS"/>
</dbReference>